<dbReference type="OrthoDB" id="2976077at2759"/>
<reference evidence="1 2" key="1">
    <citation type="journal article" date="2019" name="Nat. Ecol. Evol.">
        <title>Megaphylogeny resolves global patterns of mushroom evolution.</title>
        <authorList>
            <person name="Varga T."/>
            <person name="Krizsan K."/>
            <person name="Foldi C."/>
            <person name="Dima B."/>
            <person name="Sanchez-Garcia M."/>
            <person name="Sanchez-Ramirez S."/>
            <person name="Szollosi G.J."/>
            <person name="Szarkandi J.G."/>
            <person name="Papp V."/>
            <person name="Albert L."/>
            <person name="Andreopoulos W."/>
            <person name="Angelini C."/>
            <person name="Antonin V."/>
            <person name="Barry K.W."/>
            <person name="Bougher N.L."/>
            <person name="Buchanan P."/>
            <person name="Buyck B."/>
            <person name="Bense V."/>
            <person name="Catcheside P."/>
            <person name="Chovatia M."/>
            <person name="Cooper J."/>
            <person name="Damon W."/>
            <person name="Desjardin D."/>
            <person name="Finy P."/>
            <person name="Geml J."/>
            <person name="Haridas S."/>
            <person name="Hughes K."/>
            <person name="Justo A."/>
            <person name="Karasinski D."/>
            <person name="Kautmanova I."/>
            <person name="Kiss B."/>
            <person name="Kocsube S."/>
            <person name="Kotiranta H."/>
            <person name="LaButti K.M."/>
            <person name="Lechner B.E."/>
            <person name="Liimatainen K."/>
            <person name="Lipzen A."/>
            <person name="Lukacs Z."/>
            <person name="Mihaltcheva S."/>
            <person name="Morgado L.N."/>
            <person name="Niskanen T."/>
            <person name="Noordeloos M.E."/>
            <person name="Ohm R.A."/>
            <person name="Ortiz-Santana B."/>
            <person name="Ovrebo C."/>
            <person name="Racz N."/>
            <person name="Riley R."/>
            <person name="Savchenko A."/>
            <person name="Shiryaev A."/>
            <person name="Soop K."/>
            <person name="Spirin V."/>
            <person name="Szebenyi C."/>
            <person name="Tomsovsky M."/>
            <person name="Tulloss R.E."/>
            <person name="Uehling J."/>
            <person name="Grigoriev I.V."/>
            <person name="Vagvolgyi C."/>
            <person name="Papp T."/>
            <person name="Martin F.M."/>
            <person name="Miettinen O."/>
            <person name="Hibbett D.S."/>
            <person name="Nagy L.G."/>
        </authorList>
    </citation>
    <scope>NUCLEOTIDE SEQUENCE [LARGE SCALE GENOMIC DNA]</scope>
    <source>
        <strain evidence="1 2">CBS 962.96</strain>
    </source>
</reference>
<name>A0A4S8MC63_DENBC</name>
<gene>
    <name evidence="1" type="ORF">K435DRAFT_855142</name>
</gene>
<evidence type="ECO:0000313" key="1">
    <source>
        <dbReference type="EMBL" id="THV00040.1"/>
    </source>
</evidence>
<keyword evidence="2" id="KW-1185">Reference proteome</keyword>
<proteinExistence type="predicted"/>
<accession>A0A4S8MC63</accession>
<dbReference type="AlphaFoldDB" id="A0A4S8MC63"/>
<dbReference type="Proteomes" id="UP000297245">
    <property type="component" value="Unassembled WGS sequence"/>
</dbReference>
<evidence type="ECO:0000313" key="2">
    <source>
        <dbReference type="Proteomes" id="UP000297245"/>
    </source>
</evidence>
<sequence>MDSAEVAHSVLFCPELFRLIVTHAGFVDFLAWYATCTTMRATCKDLLLMDFRDLLEFWCANRSDVEALMQQMEASDTVAIGAVALAVLRVQTLNAMSALHLVAPLQALYTWTIVAKRLGWVRCGKSGDRSHRIMRFVSCKNTLITLTIVKSRSALKFVPEGPETALVNFVCPSGVFCGYPSLTFHKVTFALQNLENGFRVGWNCLRGFRYDDAFVESQFGCLAEPRSWSDNRSFSLCWSDRRRVQVLKLLPFQDWKAVGFTSRFAQMAVRNCFFEVMHARLLAYIPEQNIPRFFSLLTDTNAVVVGALPLAMLGLLSWDPSMELIVYCPIEARRRWLHRFQWRLCAETNGNDEDGVHSMQQFRSTSGNTVIVVYVHGPRVLDVLAKAPETALSTCLTGSTLLVAYPLMTLNRRTFTVVMTRGGHVAGSECLDDFVPVALADRMPRCYAGARSWSDDLCMRFEYGMFWPTDLTPLSGGFTWNLSAT</sequence>
<protein>
    <submittedName>
        <fullName evidence="1">Uncharacterized protein</fullName>
    </submittedName>
</protein>
<organism evidence="1 2">
    <name type="scientific">Dendrothele bispora (strain CBS 962.96)</name>
    <dbReference type="NCBI Taxonomy" id="1314807"/>
    <lineage>
        <taxon>Eukaryota</taxon>
        <taxon>Fungi</taxon>
        <taxon>Dikarya</taxon>
        <taxon>Basidiomycota</taxon>
        <taxon>Agaricomycotina</taxon>
        <taxon>Agaricomycetes</taxon>
        <taxon>Agaricomycetidae</taxon>
        <taxon>Agaricales</taxon>
        <taxon>Agaricales incertae sedis</taxon>
        <taxon>Dendrothele</taxon>
    </lineage>
</organism>
<dbReference type="EMBL" id="ML179110">
    <property type="protein sequence ID" value="THV00040.1"/>
    <property type="molecule type" value="Genomic_DNA"/>
</dbReference>